<keyword evidence="1" id="KW-0472">Membrane</keyword>
<sequence>MANGGWGVLWFLILFLFSFWIAFLASWFYILFYPIEACASGISPFTDFLLKCVQFPHTCAAGMVGCKAMC</sequence>
<name>A0A0M4EVV1_DROBS</name>
<feature type="transmembrane region" description="Helical" evidence="1">
    <location>
        <begin position="6"/>
        <end position="32"/>
    </location>
</feature>
<dbReference type="EMBL" id="CP012526">
    <property type="protein sequence ID" value="ALC47542.1"/>
    <property type="molecule type" value="Genomic_DNA"/>
</dbReference>
<evidence type="ECO:0000256" key="1">
    <source>
        <dbReference type="SAM" id="Phobius"/>
    </source>
</evidence>
<organism evidence="2 3">
    <name type="scientific">Drosophila busckii</name>
    <name type="common">Fruit fly</name>
    <dbReference type="NCBI Taxonomy" id="30019"/>
    <lineage>
        <taxon>Eukaryota</taxon>
        <taxon>Metazoa</taxon>
        <taxon>Ecdysozoa</taxon>
        <taxon>Arthropoda</taxon>
        <taxon>Hexapoda</taxon>
        <taxon>Insecta</taxon>
        <taxon>Pterygota</taxon>
        <taxon>Neoptera</taxon>
        <taxon>Endopterygota</taxon>
        <taxon>Diptera</taxon>
        <taxon>Brachycera</taxon>
        <taxon>Muscomorpha</taxon>
        <taxon>Ephydroidea</taxon>
        <taxon>Drosophilidae</taxon>
        <taxon>Drosophila</taxon>
    </lineage>
</organism>
<evidence type="ECO:0000313" key="3">
    <source>
        <dbReference type="Proteomes" id="UP000494163"/>
    </source>
</evidence>
<keyword evidence="1" id="KW-1133">Transmembrane helix</keyword>
<dbReference type="Proteomes" id="UP000494163">
    <property type="component" value="Chromosome 3R"/>
</dbReference>
<reference evidence="2 3" key="1">
    <citation type="submission" date="2015-08" db="EMBL/GenBank/DDBJ databases">
        <title>Ancestral chromatin configuration constrains chromatin evolution on differentiating sex chromosomes in Drosophila.</title>
        <authorList>
            <person name="Zhou Q."/>
            <person name="Bachtrog D."/>
        </authorList>
    </citation>
    <scope>NUCLEOTIDE SEQUENCE [LARGE SCALE GENOMIC DNA]</scope>
    <source>
        <tissue evidence="2">Whole larvae</tissue>
    </source>
</reference>
<accession>A0A0M4EVV1</accession>
<dbReference type="AlphaFoldDB" id="A0A0M4EVV1"/>
<proteinExistence type="predicted"/>
<protein>
    <submittedName>
        <fullName evidence="2">Maker241</fullName>
    </submittedName>
</protein>
<keyword evidence="3" id="KW-1185">Reference proteome</keyword>
<gene>
    <name evidence="2" type="ORF">Dbus_chr3Rg2292</name>
</gene>
<dbReference type="PANTHER" id="PTHR39948">
    <property type="entry name" value="GEO11419P1"/>
    <property type="match status" value="1"/>
</dbReference>
<keyword evidence="1" id="KW-0812">Transmembrane</keyword>
<dbReference type="OMA" id="RMPYICS"/>
<dbReference type="PANTHER" id="PTHR39948:SF1">
    <property type="entry name" value="GEO11419P1"/>
    <property type="match status" value="1"/>
</dbReference>
<evidence type="ECO:0000313" key="2">
    <source>
        <dbReference type="EMBL" id="ALC47542.1"/>
    </source>
</evidence>